<sequence length="20" mass="2190">MDSSALVQCTCMCDYLSMST</sequence>
<name>A0A0E9U9E6_ANGAN</name>
<organism evidence="1">
    <name type="scientific">Anguilla anguilla</name>
    <name type="common">European freshwater eel</name>
    <name type="synonym">Muraena anguilla</name>
    <dbReference type="NCBI Taxonomy" id="7936"/>
    <lineage>
        <taxon>Eukaryota</taxon>
        <taxon>Metazoa</taxon>
        <taxon>Chordata</taxon>
        <taxon>Craniata</taxon>
        <taxon>Vertebrata</taxon>
        <taxon>Euteleostomi</taxon>
        <taxon>Actinopterygii</taxon>
        <taxon>Neopterygii</taxon>
        <taxon>Teleostei</taxon>
        <taxon>Anguilliformes</taxon>
        <taxon>Anguillidae</taxon>
        <taxon>Anguilla</taxon>
    </lineage>
</organism>
<reference evidence="1" key="1">
    <citation type="submission" date="2014-11" db="EMBL/GenBank/DDBJ databases">
        <authorList>
            <person name="Amaro Gonzalez C."/>
        </authorList>
    </citation>
    <scope>NUCLEOTIDE SEQUENCE</scope>
</reference>
<evidence type="ECO:0000313" key="1">
    <source>
        <dbReference type="EMBL" id="JAH61588.1"/>
    </source>
</evidence>
<protein>
    <submittedName>
        <fullName evidence="1">Uncharacterized protein</fullName>
    </submittedName>
</protein>
<reference evidence="1" key="2">
    <citation type="journal article" date="2015" name="Fish Shellfish Immunol.">
        <title>Early steps in the European eel (Anguilla anguilla)-Vibrio vulnificus interaction in the gills: Role of the RtxA13 toxin.</title>
        <authorList>
            <person name="Callol A."/>
            <person name="Pajuelo D."/>
            <person name="Ebbesson L."/>
            <person name="Teles M."/>
            <person name="MacKenzie S."/>
            <person name="Amaro C."/>
        </authorList>
    </citation>
    <scope>NUCLEOTIDE SEQUENCE</scope>
</reference>
<dbReference type="EMBL" id="GBXM01046989">
    <property type="protein sequence ID" value="JAH61588.1"/>
    <property type="molecule type" value="Transcribed_RNA"/>
</dbReference>
<accession>A0A0E9U9E6</accession>
<dbReference type="AlphaFoldDB" id="A0A0E9U9E6"/>
<proteinExistence type="predicted"/>